<comment type="caution">
    <text evidence="2">The sequence shown here is derived from an EMBL/GenBank/DDBJ whole genome shotgun (WGS) entry which is preliminary data.</text>
</comment>
<feature type="signal peptide" evidence="1">
    <location>
        <begin position="1"/>
        <end position="19"/>
    </location>
</feature>
<keyword evidence="3" id="KW-1185">Reference proteome</keyword>
<dbReference type="Proteomes" id="UP000015100">
    <property type="component" value="Unassembled WGS sequence"/>
</dbReference>
<dbReference type="HOGENOM" id="CLU_1481938_0_0_1"/>
<dbReference type="EMBL" id="AQGS01000078">
    <property type="protein sequence ID" value="EPS43431.1"/>
    <property type="molecule type" value="Genomic_DNA"/>
</dbReference>
<gene>
    <name evidence="2" type="ORF">H072_2583</name>
</gene>
<reference evidence="2 3" key="1">
    <citation type="journal article" date="2013" name="PLoS Genet.">
        <title>Genomic mechanisms accounting for the adaptation to parasitism in nematode-trapping fungi.</title>
        <authorList>
            <person name="Meerupati T."/>
            <person name="Andersson K.M."/>
            <person name="Friman E."/>
            <person name="Kumar D."/>
            <person name="Tunlid A."/>
            <person name="Ahren D."/>
        </authorList>
    </citation>
    <scope>NUCLEOTIDE SEQUENCE [LARGE SCALE GENOMIC DNA]</scope>
    <source>
        <strain evidence="2 3">CBS 200.50</strain>
    </source>
</reference>
<sequence length="182" mass="18941">MKSSLTAIVFCAIASSTTALKLSSETYTYSAFATEKIEPTTTIIPITTTKGVPAATCDITIFRPDCPYDPDPCCWQLCLDETANSWYCLARFAAQPDNISCDACVETTTSTSSSSTSTSTKITTTAPQIFAMAGAAFPTATANRTMTTSLPAPTFTNKASGASALRIGGAAAVVLLSLVAML</sequence>
<proteinExistence type="predicted"/>
<organism evidence="2 3">
    <name type="scientific">Dactylellina haptotyla (strain CBS 200.50)</name>
    <name type="common">Nematode-trapping fungus</name>
    <name type="synonym">Monacrosporium haptotylum</name>
    <dbReference type="NCBI Taxonomy" id="1284197"/>
    <lineage>
        <taxon>Eukaryota</taxon>
        <taxon>Fungi</taxon>
        <taxon>Dikarya</taxon>
        <taxon>Ascomycota</taxon>
        <taxon>Pezizomycotina</taxon>
        <taxon>Orbiliomycetes</taxon>
        <taxon>Orbiliales</taxon>
        <taxon>Orbiliaceae</taxon>
        <taxon>Dactylellina</taxon>
    </lineage>
</organism>
<reference evidence="3" key="2">
    <citation type="submission" date="2013-04" db="EMBL/GenBank/DDBJ databases">
        <title>Genomic mechanisms accounting for the adaptation to parasitism in nematode-trapping fungi.</title>
        <authorList>
            <person name="Ahren D.G."/>
        </authorList>
    </citation>
    <scope>NUCLEOTIDE SEQUENCE [LARGE SCALE GENOMIC DNA]</scope>
    <source>
        <strain evidence="3">CBS 200.50</strain>
    </source>
</reference>
<protein>
    <submittedName>
        <fullName evidence="2">Uncharacterized protein</fullName>
    </submittedName>
</protein>
<name>S8AQT8_DACHA</name>
<dbReference type="OMA" id="ICASEWD"/>
<evidence type="ECO:0000313" key="2">
    <source>
        <dbReference type="EMBL" id="EPS43431.1"/>
    </source>
</evidence>
<dbReference type="AlphaFoldDB" id="S8AQT8"/>
<accession>S8AQT8</accession>
<evidence type="ECO:0000313" key="3">
    <source>
        <dbReference type="Proteomes" id="UP000015100"/>
    </source>
</evidence>
<feature type="chain" id="PRO_5004548106" evidence="1">
    <location>
        <begin position="20"/>
        <end position="182"/>
    </location>
</feature>
<evidence type="ECO:0000256" key="1">
    <source>
        <dbReference type="SAM" id="SignalP"/>
    </source>
</evidence>
<keyword evidence="1" id="KW-0732">Signal</keyword>